<dbReference type="SUPFAM" id="SSF51735">
    <property type="entry name" value="NAD(P)-binding Rossmann-fold domains"/>
    <property type="match status" value="1"/>
</dbReference>
<dbReference type="InterPro" id="IPR050984">
    <property type="entry name" value="Gfo/Idh/MocA_domain"/>
</dbReference>
<comment type="similarity">
    <text evidence="1">Belongs to the Gfo/Idh/MocA family.</text>
</comment>
<evidence type="ECO:0000313" key="8">
    <source>
        <dbReference type="EMBL" id="KAF7195406.1"/>
    </source>
</evidence>
<dbReference type="Proteomes" id="UP000660729">
    <property type="component" value="Unassembled WGS sequence"/>
</dbReference>
<comment type="catalytic activity">
    <reaction evidence="5">
        <text>D-xylose + NADP(+) = D-xylono-1,5-lactone + NADPH + H(+)</text>
        <dbReference type="Rhea" id="RHEA:22000"/>
        <dbReference type="ChEBI" id="CHEBI:15378"/>
        <dbReference type="ChEBI" id="CHEBI:15867"/>
        <dbReference type="ChEBI" id="CHEBI:53455"/>
        <dbReference type="ChEBI" id="CHEBI:57783"/>
        <dbReference type="ChEBI" id="CHEBI:58349"/>
        <dbReference type="EC" id="1.1.1.179"/>
    </reaction>
</comment>
<name>A0A8H6RN50_9PEZI</name>
<feature type="domain" description="Gfo/Idh/MocA-like oxidoreductase N-terminal" evidence="6">
    <location>
        <begin position="15"/>
        <end position="121"/>
    </location>
</feature>
<evidence type="ECO:0000259" key="7">
    <source>
        <dbReference type="Pfam" id="PF22725"/>
    </source>
</evidence>
<keyword evidence="9" id="KW-1185">Reference proteome</keyword>
<dbReference type="Pfam" id="PF01408">
    <property type="entry name" value="GFO_IDH_MocA"/>
    <property type="match status" value="1"/>
</dbReference>
<dbReference type="InterPro" id="IPR000683">
    <property type="entry name" value="Gfo/Idh/MocA-like_OxRdtase_N"/>
</dbReference>
<reference evidence="8" key="1">
    <citation type="submission" date="2020-04" db="EMBL/GenBank/DDBJ databases">
        <title>Draft genome resource of the tomato pathogen Pseudocercospora fuligena.</title>
        <authorList>
            <person name="Zaccaron A."/>
        </authorList>
    </citation>
    <scope>NUCLEOTIDE SEQUENCE</scope>
    <source>
        <strain evidence="8">PF001</strain>
    </source>
</reference>
<dbReference type="InterPro" id="IPR036291">
    <property type="entry name" value="NAD(P)-bd_dom_sf"/>
</dbReference>
<gene>
    <name evidence="8" type="ORF">HII31_03298</name>
</gene>
<dbReference type="Gene3D" id="3.40.50.720">
    <property type="entry name" value="NAD(P)-binding Rossmann-like Domain"/>
    <property type="match status" value="1"/>
</dbReference>
<feature type="domain" description="GFO/IDH/MocA-like oxidoreductase" evidence="7">
    <location>
        <begin position="133"/>
        <end position="218"/>
    </location>
</feature>
<dbReference type="AlphaFoldDB" id="A0A8H6RN50"/>
<comment type="caution">
    <text evidence="8">The sequence shown here is derived from an EMBL/GenBank/DDBJ whole genome shotgun (WGS) entry which is preliminary data.</text>
</comment>
<protein>
    <recommendedName>
        <fullName evidence="3">D-xylose 1-dehydrogenase (NADP(+), D-xylono-1,5-lactone-forming)</fullName>
        <ecNumber evidence="3">1.1.1.179</ecNumber>
    </recommendedName>
    <alternativeName>
        <fullName evidence="4">D-xylose-NADP dehydrogenase</fullName>
    </alternativeName>
</protein>
<dbReference type="Pfam" id="PF22725">
    <property type="entry name" value="GFO_IDH_MocA_C3"/>
    <property type="match status" value="1"/>
</dbReference>
<dbReference type="Gene3D" id="3.30.360.10">
    <property type="entry name" value="Dihydrodipicolinate Reductase, domain 2"/>
    <property type="match status" value="1"/>
</dbReference>
<organism evidence="8 9">
    <name type="scientific">Pseudocercospora fuligena</name>
    <dbReference type="NCBI Taxonomy" id="685502"/>
    <lineage>
        <taxon>Eukaryota</taxon>
        <taxon>Fungi</taxon>
        <taxon>Dikarya</taxon>
        <taxon>Ascomycota</taxon>
        <taxon>Pezizomycotina</taxon>
        <taxon>Dothideomycetes</taxon>
        <taxon>Dothideomycetidae</taxon>
        <taxon>Mycosphaerellales</taxon>
        <taxon>Mycosphaerellaceae</taxon>
        <taxon>Pseudocercospora</taxon>
    </lineage>
</organism>
<dbReference type="InterPro" id="IPR055170">
    <property type="entry name" value="GFO_IDH_MocA-like_dom"/>
</dbReference>
<dbReference type="OrthoDB" id="6417021at2759"/>
<evidence type="ECO:0000259" key="6">
    <source>
        <dbReference type="Pfam" id="PF01408"/>
    </source>
</evidence>
<evidence type="ECO:0000256" key="3">
    <source>
        <dbReference type="ARBA" id="ARBA00038984"/>
    </source>
</evidence>
<dbReference type="GO" id="GO:0047837">
    <property type="term" value="F:D-xylose 1-dehydrogenase (NADP+) activity"/>
    <property type="evidence" value="ECO:0007669"/>
    <property type="project" value="UniProtKB-EC"/>
</dbReference>
<sequence length="319" mass="35001">MSWVGEAAINYSAIIDPIQTHPGAVLIGIAARSKQKAQAQIDKYKLAAAGTKAYGSYDELLNDPSIEAVYIPLPNGFHADWTKKALHAGKHVLVEKPFTNNADEARQVKEVAEKSGKVVLEAFHWRFHPAAHRVREIVQSGKYGAPTAIFAEMSIPGGALEKENIRYQYSLGGGASMDLTYVLSLSSYMASTDPSKAKATIVSATPRLHKTDPQVDEAMESHLVISPGDGKPDVHCHIKADLTLPPLFGFFPKLWKMKPFCSITLEHAQIDFVNFVLPTYGHSITITDKRTGEKTVETVYTDGPQWGKRGKRGEDVDES</sequence>
<evidence type="ECO:0000256" key="1">
    <source>
        <dbReference type="ARBA" id="ARBA00010928"/>
    </source>
</evidence>
<dbReference type="PANTHER" id="PTHR22604:SF105">
    <property type="entry name" value="TRANS-1,2-DIHYDROBENZENE-1,2-DIOL DEHYDROGENASE"/>
    <property type="match status" value="1"/>
</dbReference>
<dbReference type="EC" id="1.1.1.179" evidence="3"/>
<accession>A0A8H6RN50</accession>
<dbReference type="SUPFAM" id="SSF55347">
    <property type="entry name" value="Glyceraldehyde-3-phosphate dehydrogenase-like, C-terminal domain"/>
    <property type="match status" value="1"/>
</dbReference>
<evidence type="ECO:0000313" key="9">
    <source>
        <dbReference type="Proteomes" id="UP000660729"/>
    </source>
</evidence>
<evidence type="ECO:0000256" key="4">
    <source>
        <dbReference type="ARBA" id="ARBA00042988"/>
    </source>
</evidence>
<dbReference type="GO" id="GO:0000166">
    <property type="term" value="F:nucleotide binding"/>
    <property type="evidence" value="ECO:0007669"/>
    <property type="project" value="InterPro"/>
</dbReference>
<keyword evidence="2" id="KW-0560">Oxidoreductase</keyword>
<evidence type="ECO:0000256" key="5">
    <source>
        <dbReference type="ARBA" id="ARBA00049233"/>
    </source>
</evidence>
<proteinExistence type="inferred from homology"/>
<dbReference type="PANTHER" id="PTHR22604">
    <property type="entry name" value="OXIDOREDUCTASES"/>
    <property type="match status" value="1"/>
</dbReference>
<dbReference type="EMBL" id="JABCIY010000040">
    <property type="protein sequence ID" value="KAF7195406.1"/>
    <property type="molecule type" value="Genomic_DNA"/>
</dbReference>
<evidence type="ECO:0000256" key="2">
    <source>
        <dbReference type="ARBA" id="ARBA00023002"/>
    </source>
</evidence>